<organism evidence="9 10">
    <name type="scientific">Devosia epidermidihirudinis</name>
    <dbReference type="NCBI Taxonomy" id="1293439"/>
    <lineage>
        <taxon>Bacteria</taxon>
        <taxon>Pseudomonadati</taxon>
        <taxon>Pseudomonadota</taxon>
        <taxon>Alphaproteobacteria</taxon>
        <taxon>Hyphomicrobiales</taxon>
        <taxon>Devosiaceae</taxon>
        <taxon>Devosia</taxon>
    </lineage>
</organism>
<dbReference type="STRING" id="1293439.WH87_11970"/>
<evidence type="ECO:0000256" key="8">
    <source>
        <dbReference type="SAM" id="Phobius"/>
    </source>
</evidence>
<evidence type="ECO:0000313" key="10">
    <source>
        <dbReference type="Proteomes" id="UP000033411"/>
    </source>
</evidence>
<gene>
    <name evidence="9" type="ORF">WH87_11970</name>
</gene>
<evidence type="ECO:0000256" key="7">
    <source>
        <dbReference type="ARBA" id="ARBA00023136"/>
    </source>
</evidence>
<evidence type="ECO:0000313" key="9">
    <source>
        <dbReference type="EMBL" id="KKC37270.1"/>
    </source>
</evidence>
<dbReference type="GO" id="GO:0022857">
    <property type="term" value="F:transmembrane transporter activity"/>
    <property type="evidence" value="ECO:0007669"/>
    <property type="project" value="InterPro"/>
</dbReference>
<keyword evidence="10" id="KW-1185">Reference proteome</keyword>
<keyword evidence="5 8" id="KW-0812">Transmembrane</keyword>
<dbReference type="PATRIC" id="fig|1293439.3.peg.1993"/>
<feature type="transmembrane region" description="Helical" evidence="8">
    <location>
        <begin position="238"/>
        <end position="259"/>
    </location>
</feature>
<evidence type="ECO:0000256" key="4">
    <source>
        <dbReference type="ARBA" id="ARBA00022519"/>
    </source>
</evidence>
<feature type="transmembrane region" description="Helical" evidence="8">
    <location>
        <begin position="82"/>
        <end position="103"/>
    </location>
</feature>
<dbReference type="EMBL" id="LANJ01000019">
    <property type="protein sequence ID" value="KKC37270.1"/>
    <property type="molecule type" value="Genomic_DNA"/>
</dbReference>
<proteinExistence type="predicted"/>
<protein>
    <submittedName>
        <fullName evidence="9">Sugar ABC transporter permease</fullName>
    </submittedName>
</protein>
<dbReference type="PANTHER" id="PTHR32196:SF21">
    <property type="entry name" value="ABC TRANSPORTER PERMEASE PROTEIN YPHD-RELATED"/>
    <property type="match status" value="1"/>
</dbReference>
<evidence type="ECO:0000256" key="2">
    <source>
        <dbReference type="ARBA" id="ARBA00022448"/>
    </source>
</evidence>
<evidence type="ECO:0000256" key="6">
    <source>
        <dbReference type="ARBA" id="ARBA00022989"/>
    </source>
</evidence>
<dbReference type="AlphaFoldDB" id="A0A0F5Q8K9"/>
<reference evidence="9 10" key="1">
    <citation type="submission" date="2015-03" db="EMBL/GenBank/DDBJ databases">
        <authorList>
            <person name="Lepp D."/>
            <person name="Hassan Y.I."/>
            <person name="Li X.-Z."/>
            <person name="Zhou T."/>
        </authorList>
    </citation>
    <scope>NUCLEOTIDE SEQUENCE [LARGE SCALE GENOMIC DNA]</scope>
    <source>
        <strain evidence="9 10">E84</strain>
    </source>
</reference>
<dbReference type="Proteomes" id="UP000033411">
    <property type="component" value="Unassembled WGS sequence"/>
</dbReference>
<keyword evidence="7 8" id="KW-0472">Membrane</keyword>
<evidence type="ECO:0000256" key="3">
    <source>
        <dbReference type="ARBA" id="ARBA00022475"/>
    </source>
</evidence>
<dbReference type="PANTHER" id="PTHR32196">
    <property type="entry name" value="ABC TRANSPORTER PERMEASE PROTEIN YPHD-RELATED-RELATED"/>
    <property type="match status" value="1"/>
</dbReference>
<dbReference type="GO" id="GO:0005886">
    <property type="term" value="C:plasma membrane"/>
    <property type="evidence" value="ECO:0007669"/>
    <property type="project" value="UniProtKB-SubCell"/>
</dbReference>
<feature type="transmembrane region" description="Helical" evidence="8">
    <location>
        <begin position="142"/>
        <end position="162"/>
    </location>
</feature>
<name>A0A0F5Q8K9_9HYPH</name>
<accession>A0A0F5Q8K9</accession>
<feature type="transmembrane region" description="Helical" evidence="8">
    <location>
        <begin position="316"/>
        <end position="336"/>
    </location>
</feature>
<dbReference type="Pfam" id="PF02653">
    <property type="entry name" value="BPD_transp_2"/>
    <property type="match status" value="1"/>
</dbReference>
<feature type="transmembrane region" description="Helical" evidence="8">
    <location>
        <begin position="115"/>
        <end position="136"/>
    </location>
</feature>
<feature type="transmembrane region" description="Helical" evidence="8">
    <location>
        <begin position="53"/>
        <end position="76"/>
    </location>
</feature>
<dbReference type="InterPro" id="IPR001851">
    <property type="entry name" value="ABC_transp_permease"/>
</dbReference>
<feature type="transmembrane region" description="Helical" evidence="8">
    <location>
        <begin position="21"/>
        <end position="41"/>
    </location>
</feature>
<dbReference type="RefSeq" id="WP_046137530.1">
    <property type="nucleotide sequence ID" value="NZ_LANJ01000019.1"/>
</dbReference>
<feature type="transmembrane region" description="Helical" evidence="8">
    <location>
        <begin position="183"/>
        <end position="206"/>
    </location>
</feature>
<keyword evidence="6 8" id="KW-1133">Transmembrane helix</keyword>
<comment type="caution">
    <text evidence="9">The sequence shown here is derived from an EMBL/GenBank/DDBJ whole genome shotgun (WGS) entry which is preliminary data.</text>
</comment>
<keyword evidence="3" id="KW-1003">Cell membrane</keyword>
<comment type="subcellular location">
    <subcellularLocation>
        <location evidence="1">Cell membrane</location>
        <topology evidence="1">Multi-pass membrane protein</topology>
    </subcellularLocation>
</comment>
<sequence length="343" mass="34935">MAEAIKSSAGSNTKGALASRAIKLAPLLFLLVIVVFFGLMNERFFSVRNLFNIANEVSVFGLMAVGATFVILAAGIDLSVGSILALAGMVAAVVLTGGTMSSFSIDGAAAQGFGWAAAFLAALAVGAACGGLQGLATTKLRVPAFVVTLGGMSAFRGATLVISGGGPIATSDPAFRWWGQGRVLFDTVPTPVVIFIVVALLAHLTLRYTKFGRDVYAVGGNAQAARLAGLNVDRTITWVYLISGLLAGLAGFLLSARLGSSEAVAGAGFELRVIASVVIGGTSLFGGVGGIGGTVIGALLIGVLLNGLVMLNVNVYWQQIIVGLIIVLAVAFNIFARRGLGRS</sequence>
<evidence type="ECO:0000256" key="1">
    <source>
        <dbReference type="ARBA" id="ARBA00004651"/>
    </source>
</evidence>
<dbReference type="OrthoDB" id="7284468at2"/>
<feature type="transmembrane region" description="Helical" evidence="8">
    <location>
        <begin position="271"/>
        <end position="304"/>
    </location>
</feature>
<keyword evidence="2" id="KW-0813">Transport</keyword>
<keyword evidence="4" id="KW-0997">Cell inner membrane</keyword>
<evidence type="ECO:0000256" key="5">
    <source>
        <dbReference type="ARBA" id="ARBA00022692"/>
    </source>
</evidence>
<dbReference type="CDD" id="cd06579">
    <property type="entry name" value="TM_PBP1_transp_AraH_like"/>
    <property type="match status" value="1"/>
</dbReference>